<dbReference type="EMBL" id="AZST01001237">
    <property type="protein sequence ID" value="KEP46185.1"/>
    <property type="molecule type" value="Genomic_DNA"/>
</dbReference>
<organism evidence="3 4">
    <name type="scientific">Rhizoctonia solani 123E</name>
    <dbReference type="NCBI Taxonomy" id="1423351"/>
    <lineage>
        <taxon>Eukaryota</taxon>
        <taxon>Fungi</taxon>
        <taxon>Dikarya</taxon>
        <taxon>Basidiomycota</taxon>
        <taxon>Agaricomycotina</taxon>
        <taxon>Agaricomycetes</taxon>
        <taxon>Cantharellales</taxon>
        <taxon>Ceratobasidiaceae</taxon>
        <taxon>Rhizoctonia</taxon>
    </lineage>
</organism>
<proteinExistence type="predicted"/>
<dbReference type="STRING" id="1423351.A0A074RLI0"/>
<sequence>MNALFQIFRYFTGRASNANARRPTNPDEYASSWGPFRPTYYTFPIRQPMTDVEAQKMYNHIRTMAWWLDALPFLTNAGLPFKVGVDDIISAFPIWGDIAGTLLSLYQVYLSWIFGVPIAILVRMMINVVIDLFVGIVPFIGDALDVLFKANLRNLDLLEDWLLKDAPYKIALMPKKEFLPRKPTARAPNSDARDKYRNRTKTTRMDDRYAPPDLD</sequence>
<feature type="compositionally biased region" description="Basic and acidic residues" evidence="1">
    <location>
        <begin position="191"/>
        <end position="215"/>
    </location>
</feature>
<evidence type="ECO:0000313" key="3">
    <source>
        <dbReference type="EMBL" id="KEP46185.1"/>
    </source>
</evidence>
<gene>
    <name evidence="3" type="ORF">V565_213660</name>
</gene>
<feature type="region of interest" description="Disordered" evidence="1">
    <location>
        <begin position="181"/>
        <end position="215"/>
    </location>
</feature>
<accession>A0A074RLI0</accession>
<protein>
    <submittedName>
        <fullName evidence="3">Putative transmembrane protein</fullName>
    </submittedName>
</protein>
<comment type="caution">
    <text evidence="3">The sequence shown here is derived from an EMBL/GenBank/DDBJ whole genome shotgun (WGS) entry which is preliminary data.</text>
</comment>
<dbReference type="Proteomes" id="UP000027456">
    <property type="component" value="Unassembled WGS sequence"/>
</dbReference>
<dbReference type="OrthoDB" id="2241241at2759"/>
<keyword evidence="4" id="KW-1185">Reference proteome</keyword>
<keyword evidence="2" id="KW-0472">Membrane</keyword>
<dbReference type="PANTHER" id="PTHR35519:SF2">
    <property type="entry name" value="PH DOMAIN PROTEIN"/>
    <property type="match status" value="1"/>
</dbReference>
<reference evidence="3 4" key="1">
    <citation type="submission" date="2013-12" db="EMBL/GenBank/DDBJ databases">
        <authorList>
            <person name="Cubeta M."/>
            <person name="Pakala S."/>
            <person name="Fedorova N."/>
            <person name="Thomas E."/>
            <person name="Dean R."/>
            <person name="Jabaji S."/>
            <person name="Neate S."/>
            <person name="Toda T."/>
            <person name="Tavantzis S."/>
            <person name="Vilgalys R."/>
            <person name="Bharathan N."/>
            <person name="Pakala S."/>
            <person name="Losada L.S."/>
            <person name="Zafar N."/>
            <person name="Nierman W."/>
        </authorList>
    </citation>
    <scope>NUCLEOTIDE SEQUENCE [LARGE SCALE GENOMIC DNA]</scope>
    <source>
        <strain evidence="3 4">123E</strain>
    </source>
</reference>
<dbReference type="AlphaFoldDB" id="A0A074RLI0"/>
<keyword evidence="2" id="KW-1133">Transmembrane helix</keyword>
<dbReference type="Pfam" id="PF13430">
    <property type="entry name" value="DUF4112"/>
    <property type="match status" value="1"/>
</dbReference>
<dbReference type="HOGENOM" id="CLU_098390_0_0_1"/>
<dbReference type="InterPro" id="IPR025187">
    <property type="entry name" value="DUF4112"/>
</dbReference>
<evidence type="ECO:0000313" key="4">
    <source>
        <dbReference type="Proteomes" id="UP000027456"/>
    </source>
</evidence>
<feature type="transmembrane region" description="Helical" evidence="2">
    <location>
        <begin position="102"/>
        <end position="122"/>
    </location>
</feature>
<evidence type="ECO:0000256" key="2">
    <source>
        <dbReference type="SAM" id="Phobius"/>
    </source>
</evidence>
<evidence type="ECO:0000256" key="1">
    <source>
        <dbReference type="SAM" id="MobiDB-lite"/>
    </source>
</evidence>
<dbReference type="PANTHER" id="PTHR35519">
    <property type="entry name" value="MEMBRANE PROTEINS"/>
    <property type="match status" value="1"/>
</dbReference>
<name>A0A074RLI0_9AGAM</name>
<keyword evidence="2 3" id="KW-0812">Transmembrane</keyword>